<dbReference type="CDD" id="cd06267">
    <property type="entry name" value="PBP1_LacI_sugar_binding-like"/>
    <property type="match status" value="1"/>
</dbReference>
<keyword evidence="7" id="KW-1185">Reference proteome</keyword>
<dbReference type="PROSITE" id="PS50932">
    <property type="entry name" value="HTH_LACI_2"/>
    <property type="match status" value="1"/>
</dbReference>
<dbReference type="EMBL" id="JAMYPJ010000016">
    <property type="protein sequence ID" value="MER8933995.1"/>
    <property type="molecule type" value="Genomic_DNA"/>
</dbReference>
<dbReference type="PRINTS" id="PR00036">
    <property type="entry name" value="HTHLACI"/>
</dbReference>
<keyword evidence="3" id="KW-0238">DNA-binding</keyword>
<dbReference type="SUPFAM" id="SSF47413">
    <property type="entry name" value="lambda repressor-like DNA-binding domains"/>
    <property type="match status" value="1"/>
</dbReference>
<evidence type="ECO:0000256" key="4">
    <source>
        <dbReference type="ARBA" id="ARBA00023163"/>
    </source>
</evidence>
<dbReference type="Gene3D" id="3.40.50.2300">
    <property type="match status" value="2"/>
</dbReference>
<dbReference type="PROSITE" id="PS00356">
    <property type="entry name" value="HTH_LACI_1"/>
    <property type="match status" value="1"/>
</dbReference>
<feature type="domain" description="HTH lacI-type" evidence="5">
    <location>
        <begin position="2"/>
        <end position="56"/>
    </location>
</feature>
<dbReference type="Pfam" id="PF13377">
    <property type="entry name" value="Peripla_BP_3"/>
    <property type="match status" value="1"/>
</dbReference>
<dbReference type="PANTHER" id="PTHR30146:SF148">
    <property type="entry name" value="HTH-TYPE TRANSCRIPTIONAL REPRESSOR PURR-RELATED"/>
    <property type="match status" value="1"/>
</dbReference>
<accession>A0ABV1YFT0</accession>
<keyword evidence="1" id="KW-0678">Repressor</keyword>
<dbReference type="SUPFAM" id="SSF53822">
    <property type="entry name" value="Periplasmic binding protein-like I"/>
    <property type="match status" value="1"/>
</dbReference>
<dbReference type="InterPro" id="IPR046335">
    <property type="entry name" value="LacI/GalR-like_sensor"/>
</dbReference>
<organism evidence="6 7">
    <name type="scientific">Mesorhizobium opportunistum</name>
    <dbReference type="NCBI Taxonomy" id="593909"/>
    <lineage>
        <taxon>Bacteria</taxon>
        <taxon>Pseudomonadati</taxon>
        <taxon>Pseudomonadota</taxon>
        <taxon>Alphaproteobacteria</taxon>
        <taxon>Hyphomicrobiales</taxon>
        <taxon>Phyllobacteriaceae</taxon>
        <taxon>Mesorhizobium</taxon>
    </lineage>
</organism>
<evidence type="ECO:0000256" key="1">
    <source>
        <dbReference type="ARBA" id="ARBA00022491"/>
    </source>
</evidence>
<keyword evidence="2" id="KW-0805">Transcription regulation</keyword>
<protein>
    <submittedName>
        <fullName evidence="6">LacI family transcriptional regulator</fullName>
    </submittedName>
</protein>
<proteinExistence type="predicted"/>
<dbReference type="InterPro" id="IPR000843">
    <property type="entry name" value="HTH_LacI"/>
</dbReference>
<evidence type="ECO:0000313" key="6">
    <source>
        <dbReference type="EMBL" id="MER8933995.1"/>
    </source>
</evidence>
<comment type="caution">
    <text evidence="6">The sequence shown here is derived from an EMBL/GenBank/DDBJ whole genome shotgun (WGS) entry which is preliminary data.</text>
</comment>
<dbReference type="RefSeq" id="WP_287272431.1">
    <property type="nucleotide sequence ID" value="NZ_JAMYMY010000019.1"/>
</dbReference>
<keyword evidence="4" id="KW-0804">Transcription</keyword>
<dbReference type="CDD" id="cd01392">
    <property type="entry name" value="HTH_LacI"/>
    <property type="match status" value="1"/>
</dbReference>
<evidence type="ECO:0000256" key="2">
    <source>
        <dbReference type="ARBA" id="ARBA00023015"/>
    </source>
</evidence>
<sequence>MPTMAEVARRAGVSVSTVSHVINHTRFVSPEKARLINDAIAAMGYQPNELARSLKVASTNSVGLAISAISNPYFTDIICAVEAECARLGLMVFLSDTQEDPDRELSVVRAFHQRRVDGVILAPSGSPQRAIDYLAEKKLPCVLIDRFADQRFDQIGVENETAMRALIDHVASFGHKRIGYIAGQPGLATTRERIEAFRASLAANGLECLPHYVSPENVDTASATASTHAILSLPSSPTALVTGNNMTTIGAVRAIRERGLSIPGDLSLAGFDDFEWADCFEPRLTLVAQPCTEIGRQAATLLCARIASSGLEPQAVRLQATLQVRQSCAGPAPIMSAPVRSAPVRSI</sequence>
<dbReference type="Pfam" id="PF00356">
    <property type="entry name" value="LacI"/>
    <property type="match status" value="1"/>
</dbReference>
<dbReference type="PANTHER" id="PTHR30146">
    <property type="entry name" value="LACI-RELATED TRANSCRIPTIONAL REPRESSOR"/>
    <property type="match status" value="1"/>
</dbReference>
<evidence type="ECO:0000259" key="5">
    <source>
        <dbReference type="PROSITE" id="PS50932"/>
    </source>
</evidence>
<dbReference type="InterPro" id="IPR010982">
    <property type="entry name" value="Lambda_DNA-bd_dom_sf"/>
</dbReference>
<dbReference type="InterPro" id="IPR028082">
    <property type="entry name" value="Peripla_BP_I"/>
</dbReference>
<dbReference type="Gene3D" id="1.10.260.40">
    <property type="entry name" value="lambda repressor-like DNA-binding domains"/>
    <property type="match status" value="1"/>
</dbReference>
<name>A0ABV1YFT0_9HYPH</name>
<evidence type="ECO:0000256" key="3">
    <source>
        <dbReference type="ARBA" id="ARBA00023125"/>
    </source>
</evidence>
<dbReference type="SMART" id="SM00354">
    <property type="entry name" value="HTH_LACI"/>
    <property type="match status" value="1"/>
</dbReference>
<reference evidence="6 7" key="1">
    <citation type="journal article" date="2024" name="Proc. Natl. Acad. Sci. U.S.A.">
        <title>The evolutionary genomics of adaptation to stress in wild rhizobium bacteria.</title>
        <authorList>
            <person name="Kehlet-Delgado H."/>
            <person name="Montoya A.P."/>
            <person name="Jensen K.T."/>
            <person name="Wendlandt C.E."/>
            <person name="Dexheimer C."/>
            <person name="Roberts M."/>
            <person name="Torres Martinez L."/>
            <person name="Friesen M.L."/>
            <person name="Griffitts J.S."/>
            <person name="Porter S.S."/>
        </authorList>
    </citation>
    <scope>NUCLEOTIDE SEQUENCE [LARGE SCALE GENOMIC DNA]</scope>
    <source>
        <strain evidence="6 7">M0729</strain>
    </source>
</reference>
<evidence type="ECO:0000313" key="7">
    <source>
        <dbReference type="Proteomes" id="UP001464387"/>
    </source>
</evidence>
<gene>
    <name evidence="6" type="ORF">NKI33_13585</name>
</gene>
<dbReference type="Proteomes" id="UP001464387">
    <property type="component" value="Unassembled WGS sequence"/>
</dbReference>